<evidence type="ECO:0000313" key="1">
    <source>
        <dbReference type="EMBL" id="RSD25089.1"/>
    </source>
</evidence>
<dbReference type="OrthoDB" id="2927316at2"/>
<dbReference type="Pfam" id="PF22116">
    <property type="entry name" value="DUF6944"/>
    <property type="match status" value="1"/>
</dbReference>
<name>A0A427TL54_9BACI</name>
<dbReference type="AlphaFoldDB" id="A0A427TL54"/>
<dbReference type="InterPro" id="IPR054224">
    <property type="entry name" value="DUF6944"/>
</dbReference>
<dbReference type="EMBL" id="RSFW01000020">
    <property type="protein sequence ID" value="RSD25089.1"/>
    <property type="molecule type" value="Genomic_DNA"/>
</dbReference>
<reference evidence="2" key="1">
    <citation type="submission" date="2018-12" db="EMBL/GenBank/DDBJ databases">
        <title>Bacillus chawlae sp. nov., Bacillus glennii sp. nov., and Bacillus saganii sp. nov. Isolated from the Vehicle Assembly Building at Kennedy Space Center where the Viking Spacecraft were Assembled.</title>
        <authorList>
            <person name="Seuylemezian A."/>
            <person name="Vaishampayan P."/>
        </authorList>
    </citation>
    <scope>NUCLEOTIDE SEQUENCE [LARGE SCALE GENOMIC DNA]</scope>
    <source>
        <strain evidence="2">DSM 13966</strain>
    </source>
</reference>
<accession>A0A427TL54</accession>
<protein>
    <submittedName>
        <fullName evidence="1">Uncharacterized protein</fullName>
    </submittedName>
</protein>
<comment type="caution">
    <text evidence="1">The sequence shown here is derived from an EMBL/GenBank/DDBJ whole genome shotgun (WGS) entry which is preliminary data.</text>
</comment>
<organism evidence="1 2">
    <name type="scientific">Mesobacillus subterraneus</name>
    <dbReference type="NCBI Taxonomy" id="285983"/>
    <lineage>
        <taxon>Bacteria</taxon>
        <taxon>Bacillati</taxon>
        <taxon>Bacillota</taxon>
        <taxon>Bacilli</taxon>
        <taxon>Bacillales</taxon>
        <taxon>Bacillaceae</taxon>
        <taxon>Mesobacillus</taxon>
    </lineage>
</organism>
<dbReference type="Proteomes" id="UP000279911">
    <property type="component" value="Unassembled WGS sequence"/>
</dbReference>
<dbReference type="RefSeq" id="WP_125481346.1">
    <property type="nucleotide sequence ID" value="NZ_RSFW01000020.1"/>
</dbReference>
<evidence type="ECO:0000313" key="2">
    <source>
        <dbReference type="Proteomes" id="UP000279911"/>
    </source>
</evidence>
<gene>
    <name evidence="1" type="ORF">EJA10_17605</name>
</gene>
<proteinExistence type="predicted"/>
<sequence>MDQKNQEKELFGAWVQAGGTTLAAVGSTPLGNFSESQLISFNLWGNVLQATGNALMADSEAGFSMEKIGNQIQASGNVTVVAGFFLPVSNIAEQELYIKGNFIQALGGSTALSDTLKERPSVDGYYSLYGHLLQIVGNSMQGIGGIIDLRGGDGETIIVAGSWIQAAGSLIHALGYSKNYLDKSGSKAEKYLFPPQHYGYIHNTLQR</sequence>